<accession>A0A847RXU5</accession>
<gene>
    <name evidence="8" type="ORF">HGH92_26495</name>
</gene>
<comment type="caution">
    <text evidence="8">The sequence shown here is derived from an EMBL/GenBank/DDBJ whole genome shotgun (WGS) entry which is preliminary data.</text>
</comment>
<dbReference type="SUPFAM" id="SSF52172">
    <property type="entry name" value="CheY-like"/>
    <property type="match status" value="1"/>
</dbReference>
<dbReference type="PROSITE" id="PS51755">
    <property type="entry name" value="OMPR_PHOB"/>
    <property type="match status" value="1"/>
</dbReference>
<evidence type="ECO:0000256" key="5">
    <source>
        <dbReference type="PROSITE-ProRule" id="PRU01091"/>
    </source>
</evidence>
<evidence type="ECO:0000256" key="4">
    <source>
        <dbReference type="PROSITE-ProRule" id="PRU00169"/>
    </source>
</evidence>
<dbReference type="InterPro" id="IPR011006">
    <property type="entry name" value="CheY-like_superfamily"/>
</dbReference>
<feature type="DNA-binding region" description="OmpR/PhoB-type" evidence="5">
    <location>
        <begin position="132"/>
        <end position="231"/>
    </location>
</feature>
<proteinExistence type="predicted"/>
<dbReference type="GO" id="GO:0006355">
    <property type="term" value="P:regulation of DNA-templated transcription"/>
    <property type="evidence" value="ECO:0007669"/>
    <property type="project" value="InterPro"/>
</dbReference>
<dbReference type="InterPro" id="IPR001789">
    <property type="entry name" value="Sig_transdc_resp-reg_receiver"/>
</dbReference>
<keyword evidence="3 5" id="KW-0238">DNA-binding</keyword>
<dbReference type="Gene3D" id="3.40.50.2300">
    <property type="match status" value="1"/>
</dbReference>
<evidence type="ECO:0000313" key="9">
    <source>
        <dbReference type="Proteomes" id="UP000570474"/>
    </source>
</evidence>
<dbReference type="PROSITE" id="PS50110">
    <property type="entry name" value="RESPONSE_REGULATORY"/>
    <property type="match status" value="1"/>
</dbReference>
<dbReference type="AlphaFoldDB" id="A0A847RXU5"/>
<feature type="modified residue" description="4-aspartylphosphate" evidence="4">
    <location>
        <position position="54"/>
    </location>
</feature>
<dbReference type="SMART" id="SM00862">
    <property type="entry name" value="Trans_reg_C"/>
    <property type="match status" value="1"/>
</dbReference>
<dbReference type="InterPro" id="IPR039420">
    <property type="entry name" value="WalR-like"/>
</dbReference>
<dbReference type="InterPro" id="IPR016032">
    <property type="entry name" value="Sig_transdc_resp-reg_C-effctor"/>
</dbReference>
<keyword evidence="9" id="KW-1185">Reference proteome</keyword>
<feature type="domain" description="Response regulatory" evidence="6">
    <location>
        <begin position="5"/>
        <end position="119"/>
    </location>
</feature>
<dbReference type="Pfam" id="PF00486">
    <property type="entry name" value="Trans_reg_C"/>
    <property type="match status" value="1"/>
</dbReference>
<dbReference type="SUPFAM" id="SSF46894">
    <property type="entry name" value="C-terminal effector domain of the bipartite response regulators"/>
    <property type="match status" value="1"/>
</dbReference>
<dbReference type="GO" id="GO:0000156">
    <property type="term" value="F:phosphorelay response regulator activity"/>
    <property type="evidence" value="ECO:0007669"/>
    <property type="project" value="TreeGrafter"/>
</dbReference>
<organism evidence="8 9">
    <name type="scientific">Chitinophaga varians</name>
    <dbReference type="NCBI Taxonomy" id="2202339"/>
    <lineage>
        <taxon>Bacteria</taxon>
        <taxon>Pseudomonadati</taxon>
        <taxon>Bacteroidota</taxon>
        <taxon>Chitinophagia</taxon>
        <taxon>Chitinophagales</taxon>
        <taxon>Chitinophagaceae</taxon>
        <taxon>Chitinophaga</taxon>
    </lineage>
</organism>
<protein>
    <submittedName>
        <fullName evidence="8">Response regulator transcription factor</fullName>
    </submittedName>
</protein>
<evidence type="ECO:0000259" key="6">
    <source>
        <dbReference type="PROSITE" id="PS50110"/>
    </source>
</evidence>
<evidence type="ECO:0000256" key="1">
    <source>
        <dbReference type="ARBA" id="ARBA00022553"/>
    </source>
</evidence>
<dbReference type="PANTHER" id="PTHR48111">
    <property type="entry name" value="REGULATOR OF RPOS"/>
    <property type="match status" value="1"/>
</dbReference>
<dbReference type="InterPro" id="IPR036388">
    <property type="entry name" value="WH-like_DNA-bd_sf"/>
</dbReference>
<dbReference type="RefSeq" id="WP_168873823.1">
    <property type="nucleotide sequence ID" value="NZ_JABAIA010000003.1"/>
</dbReference>
<name>A0A847RXU5_9BACT</name>
<dbReference type="InterPro" id="IPR001867">
    <property type="entry name" value="OmpR/PhoB-type_DNA-bd"/>
</dbReference>
<evidence type="ECO:0000256" key="3">
    <source>
        <dbReference type="ARBA" id="ARBA00023125"/>
    </source>
</evidence>
<dbReference type="Proteomes" id="UP000570474">
    <property type="component" value="Unassembled WGS sequence"/>
</dbReference>
<dbReference type="Gene3D" id="1.10.10.10">
    <property type="entry name" value="Winged helix-like DNA-binding domain superfamily/Winged helix DNA-binding domain"/>
    <property type="match status" value="1"/>
</dbReference>
<dbReference type="Gene3D" id="6.10.250.690">
    <property type="match status" value="1"/>
</dbReference>
<dbReference type="EMBL" id="JABAIA010000003">
    <property type="protein sequence ID" value="NLR67882.1"/>
    <property type="molecule type" value="Genomic_DNA"/>
</dbReference>
<dbReference type="SMART" id="SM00448">
    <property type="entry name" value="REC"/>
    <property type="match status" value="1"/>
</dbReference>
<dbReference type="GO" id="GO:0005829">
    <property type="term" value="C:cytosol"/>
    <property type="evidence" value="ECO:0007669"/>
    <property type="project" value="TreeGrafter"/>
</dbReference>
<dbReference type="PANTHER" id="PTHR48111:SF40">
    <property type="entry name" value="PHOSPHATE REGULON TRANSCRIPTIONAL REGULATORY PROTEIN PHOB"/>
    <property type="match status" value="1"/>
</dbReference>
<reference evidence="8 9" key="1">
    <citation type="submission" date="2020-04" db="EMBL/GenBank/DDBJ databases">
        <authorList>
            <person name="Yin C."/>
        </authorList>
    </citation>
    <scope>NUCLEOTIDE SEQUENCE [LARGE SCALE GENOMIC DNA]</scope>
    <source>
        <strain evidence="8 9">Ae27</strain>
    </source>
</reference>
<sequence>MTPTNILLVDDAEKTGTATKRKLEEAGFNVEYCKDGGKAWTLFQSSRFDICLIDIIMPVMDGLTLTYLIRGVNPHIPILLLTSLNQKEDRINGLRQGADDYIIKPFSMRELILRINVFIRRTALTPANIPLPSVFHIGQHTFYYEQFQLLNNNLGLTTRLTPKETLLLKYFCENSNKLLTLQQIQLAVWGNDDYFTGRSMSVFISRINSHLKSDPCIEIENLKGIGYRFKVRKSL</sequence>
<feature type="domain" description="OmpR/PhoB-type" evidence="7">
    <location>
        <begin position="132"/>
        <end position="231"/>
    </location>
</feature>
<dbReference type="CDD" id="cd00383">
    <property type="entry name" value="trans_reg_C"/>
    <property type="match status" value="1"/>
</dbReference>
<dbReference type="GO" id="GO:0000976">
    <property type="term" value="F:transcription cis-regulatory region binding"/>
    <property type="evidence" value="ECO:0007669"/>
    <property type="project" value="TreeGrafter"/>
</dbReference>
<keyword evidence="1 4" id="KW-0597">Phosphoprotein</keyword>
<dbReference type="Pfam" id="PF00072">
    <property type="entry name" value="Response_reg"/>
    <property type="match status" value="1"/>
</dbReference>
<evidence type="ECO:0000256" key="2">
    <source>
        <dbReference type="ARBA" id="ARBA00023012"/>
    </source>
</evidence>
<evidence type="ECO:0000313" key="8">
    <source>
        <dbReference type="EMBL" id="NLR67882.1"/>
    </source>
</evidence>
<dbReference type="GO" id="GO:0032993">
    <property type="term" value="C:protein-DNA complex"/>
    <property type="evidence" value="ECO:0007669"/>
    <property type="project" value="TreeGrafter"/>
</dbReference>
<evidence type="ECO:0000259" key="7">
    <source>
        <dbReference type="PROSITE" id="PS51755"/>
    </source>
</evidence>
<keyword evidence="2" id="KW-0902">Two-component regulatory system</keyword>